<protein>
    <submittedName>
        <fullName evidence="2">FecR domain-containing protein</fullName>
    </submittedName>
</protein>
<dbReference type="RefSeq" id="WP_151096427.1">
    <property type="nucleotide sequence ID" value="NZ_CP071520.1"/>
</dbReference>
<dbReference type="Gene3D" id="3.55.50.30">
    <property type="match status" value="1"/>
</dbReference>
<proteinExistence type="predicted"/>
<gene>
    <name evidence="2" type="ORF">J3P46_20205</name>
</gene>
<dbReference type="EMBL" id="CP071520">
    <property type="protein sequence ID" value="QSX95002.1"/>
    <property type="molecule type" value="Genomic_DNA"/>
</dbReference>
<dbReference type="PANTHER" id="PTHR30273:SF2">
    <property type="entry name" value="PROTEIN FECR"/>
    <property type="match status" value="1"/>
</dbReference>
<reference evidence="2 3" key="1">
    <citation type="submission" date="2021-03" db="EMBL/GenBank/DDBJ databases">
        <title>Draft genome sequence of Janthinobacterium sp. strain PLB02 isolated from infected primmorphs (Lubomirskia baicalensis).</title>
        <authorList>
            <person name="Chernogor L.I."/>
            <person name="Belikov S.I."/>
            <person name="Petrushin I.S."/>
        </authorList>
    </citation>
    <scope>NUCLEOTIDE SEQUENCE [LARGE SCALE GENOMIC DNA]</scope>
    <source>
        <strain evidence="2 3">PLB02</strain>
    </source>
</reference>
<dbReference type="PANTHER" id="PTHR30273">
    <property type="entry name" value="PERIPLASMIC SIGNAL SENSOR AND SIGMA FACTOR ACTIVATOR FECR-RELATED"/>
    <property type="match status" value="1"/>
</dbReference>
<evidence type="ECO:0000313" key="2">
    <source>
        <dbReference type="EMBL" id="QSX95002.1"/>
    </source>
</evidence>
<dbReference type="Proteomes" id="UP000662821">
    <property type="component" value="Chromosome"/>
</dbReference>
<organism evidence="2 3">
    <name type="scientific">Janthinobacterium lividum</name>
    <dbReference type="NCBI Taxonomy" id="29581"/>
    <lineage>
        <taxon>Bacteria</taxon>
        <taxon>Pseudomonadati</taxon>
        <taxon>Pseudomonadota</taxon>
        <taxon>Betaproteobacteria</taxon>
        <taxon>Burkholderiales</taxon>
        <taxon>Oxalobacteraceae</taxon>
        <taxon>Janthinobacterium</taxon>
    </lineage>
</organism>
<dbReference type="InterPro" id="IPR006860">
    <property type="entry name" value="FecR"/>
</dbReference>
<dbReference type="PIRSF" id="PIRSF018266">
    <property type="entry name" value="FecR"/>
    <property type="match status" value="1"/>
</dbReference>
<evidence type="ECO:0000313" key="3">
    <source>
        <dbReference type="Proteomes" id="UP000662821"/>
    </source>
</evidence>
<feature type="domain" description="FecR protein" evidence="1">
    <location>
        <begin position="130"/>
        <end position="222"/>
    </location>
</feature>
<name>A0AAJ4MQ29_9BURK</name>
<dbReference type="AlphaFoldDB" id="A0AAJ4MQ29"/>
<dbReference type="Gene3D" id="2.60.120.1440">
    <property type="match status" value="1"/>
</dbReference>
<accession>A0AAJ4MQ29</accession>
<dbReference type="GO" id="GO:0016989">
    <property type="term" value="F:sigma factor antagonist activity"/>
    <property type="evidence" value="ECO:0007669"/>
    <property type="project" value="TreeGrafter"/>
</dbReference>
<dbReference type="InterPro" id="IPR012373">
    <property type="entry name" value="Ferrdict_sens_TM"/>
</dbReference>
<sequence length="336" mass="35730">MTPNPTPADDIDFQAAQWLLRHDAGLAAPELAALRQWLEADARHQHAWDALARTDALLASLPAQRVAAFSQPALPSSAAAPVSLLRRLAHLPLAASRLPRGALAGGCLLLCGLLAWPLASHLQQPGFQHDYSTLRGQFATQVLPDGSRIELDSGSAVDVALHRDRRTVRLLRGQAMFHVQADPERPFQVLAGPATATVLGTHFSVRHVGAATQISVAQGTVRVEGEGDARAEVLQAGDAVTVTPQGVKTLARVSAQAVGNWRAGRLDFEDATLAEALAEFERYGDTNLVLGDPALAGLRLNGSFDAKLPAQFAAALPLALPVRLLRQDGKLHIVAR</sequence>
<evidence type="ECO:0000259" key="1">
    <source>
        <dbReference type="Pfam" id="PF04773"/>
    </source>
</evidence>
<dbReference type="Pfam" id="PF04773">
    <property type="entry name" value="FecR"/>
    <property type="match status" value="1"/>
</dbReference>